<keyword evidence="9" id="KW-1185">Reference proteome</keyword>
<evidence type="ECO:0000256" key="4">
    <source>
        <dbReference type="ARBA" id="ARBA00012775"/>
    </source>
</evidence>
<dbReference type="FunFam" id="3.20.20.140:FF:000035">
    <property type="entry name" value="Probable amp deaminase"/>
    <property type="match status" value="1"/>
</dbReference>
<dbReference type="Proteomes" id="UP000694843">
    <property type="component" value="Unplaced"/>
</dbReference>
<keyword evidence="7" id="KW-0862">Zinc</keyword>
<dbReference type="PANTHER" id="PTHR11359:SF0">
    <property type="entry name" value="AMP DEAMINASE"/>
    <property type="match status" value="1"/>
</dbReference>
<keyword evidence="6" id="KW-0378">Hydrolase</keyword>
<dbReference type="GO" id="GO:0046033">
    <property type="term" value="P:AMP metabolic process"/>
    <property type="evidence" value="ECO:0007669"/>
    <property type="project" value="TreeGrafter"/>
</dbReference>
<evidence type="ECO:0000313" key="10">
    <source>
        <dbReference type="RefSeq" id="XP_018020446.1"/>
    </source>
</evidence>
<organism evidence="9 10">
    <name type="scientific">Hyalella azteca</name>
    <name type="common">Amphipod</name>
    <dbReference type="NCBI Taxonomy" id="294128"/>
    <lineage>
        <taxon>Eukaryota</taxon>
        <taxon>Metazoa</taxon>
        <taxon>Ecdysozoa</taxon>
        <taxon>Arthropoda</taxon>
        <taxon>Crustacea</taxon>
        <taxon>Multicrustacea</taxon>
        <taxon>Malacostraca</taxon>
        <taxon>Eumalacostraca</taxon>
        <taxon>Peracarida</taxon>
        <taxon>Amphipoda</taxon>
        <taxon>Senticaudata</taxon>
        <taxon>Talitrida</taxon>
        <taxon>Talitroidea</taxon>
        <taxon>Hyalellidae</taxon>
        <taxon>Hyalella</taxon>
    </lineage>
</organism>
<dbReference type="InterPro" id="IPR032466">
    <property type="entry name" value="Metal_Hydrolase"/>
</dbReference>
<dbReference type="PANTHER" id="PTHR11359">
    <property type="entry name" value="AMP DEAMINASE"/>
    <property type="match status" value="1"/>
</dbReference>
<dbReference type="AlphaFoldDB" id="A0A8B7P5T3"/>
<feature type="region of interest" description="Disordered" evidence="8">
    <location>
        <begin position="343"/>
        <end position="398"/>
    </location>
</feature>
<dbReference type="GeneID" id="108676818"/>
<dbReference type="InterPro" id="IPR006650">
    <property type="entry name" value="A/AMP_deam_AS"/>
</dbReference>
<keyword evidence="5" id="KW-0479">Metal-binding</keyword>
<protein>
    <recommendedName>
        <fullName evidence="4">AMP deaminase</fullName>
        <ecNumber evidence="4">3.5.4.6</ecNumber>
    </recommendedName>
</protein>
<feature type="non-terminal residue" evidence="10">
    <location>
        <position position="1"/>
    </location>
</feature>
<gene>
    <name evidence="10" type="primary">LOC108676818</name>
</gene>
<dbReference type="Pfam" id="PF19326">
    <property type="entry name" value="AMP_deaminase"/>
    <property type="match status" value="1"/>
</dbReference>
<dbReference type="InterPro" id="IPR006329">
    <property type="entry name" value="AMPD"/>
</dbReference>
<dbReference type="PROSITE" id="PS00485">
    <property type="entry name" value="A_DEAMINASE"/>
    <property type="match status" value="1"/>
</dbReference>
<evidence type="ECO:0000256" key="1">
    <source>
        <dbReference type="ARBA" id="ARBA00001947"/>
    </source>
</evidence>
<dbReference type="OrthoDB" id="1723809at2759"/>
<evidence type="ECO:0000256" key="5">
    <source>
        <dbReference type="ARBA" id="ARBA00022723"/>
    </source>
</evidence>
<comment type="similarity">
    <text evidence="3">Belongs to the metallo-dependent hydrolases superfamily. Adenosine and AMP deaminases family.</text>
</comment>
<evidence type="ECO:0000256" key="6">
    <source>
        <dbReference type="ARBA" id="ARBA00022801"/>
    </source>
</evidence>
<dbReference type="GO" id="GO:0046872">
    <property type="term" value="F:metal ion binding"/>
    <property type="evidence" value="ECO:0007669"/>
    <property type="project" value="UniProtKB-KW"/>
</dbReference>
<dbReference type="RefSeq" id="XP_018020446.1">
    <property type="nucleotide sequence ID" value="XM_018164957.1"/>
</dbReference>
<feature type="compositionally biased region" description="Low complexity" evidence="8">
    <location>
        <begin position="371"/>
        <end position="386"/>
    </location>
</feature>
<accession>A0A8B7P5T3</accession>
<evidence type="ECO:0000256" key="8">
    <source>
        <dbReference type="SAM" id="MobiDB-lite"/>
    </source>
</evidence>
<dbReference type="UniPathway" id="UPA00591">
    <property type="reaction ID" value="UER00663"/>
</dbReference>
<dbReference type="GO" id="GO:0003876">
    <property type="term" value="F:AMP deaminase activity"/>
    <property type="evidence" value="ECO:0007669"/>
    <property type="project" value="UniProtKB-EC"/>
</dbReference>
<dbReference type="GO" id="GO:0032264">
    <property type="term" value="P:IMP salvage"/>
    <property type="evidence" value="ECO:0007669"/>
    <property type="project" value="UniProtKB-UniPathway"/>
</dbReference>
<evidence type="ECO:0000256" key="2">
    <source>
        <dbReference type="ARBA" id="ARBA00004955"/>
    </source>
</evidence>
<dbReference type="OMA" id="EYAMASH"/>
<comment type="pathway">
    <text evidence="2">Purine metabolism; IMP biosynthesis via salvage pathway; IMP from AMP: step 1/1.</text>
</comment>
<dbReference type="KEGG" id="hazt:108676818"/>
<evidence type="ECO:0000313" key="9">
    <source>
        <dbReference type="Proteomes" id="UP000694843"/>
    </source>
</evidence>
<evidence type="ECO:0000256" key="3">
    <source>
        <dbReference type="ARBA" id="ARBA00006676"/>
    </source>
</evidence>
<evidence type="ECO:0000256" key="7">
    <source>
        <dbReference type="ARBA" id="ARBA00022833"/>
    </source>
</evidence>
<dbReference type="SUPFAM" id="SSF51556">
    <property type="entry name" value="Metallo-dependent hydrolases"/>
    <property type="match status" value="1"/>
</dbReference>
<proteinExistence type="inferred from homology"/>
<sequence length="398" mass="45787">FADIIKEVCSDLEESKYQNAELRLSVYGKSEDEWQRLAHWAVSHNVYSDNVRWLIQVPRLFDIFKTNKYLDNFGEVITNLFRPLFRVSIDPSWDPELHAFLQYVIGFDSVDDESKPENPMLDKDTVPPQQWDVQENPPYAYYLYYMYANMCVLNRLRESRGLKTFVLRPHCGEAGAIQHLVAGYMLADNISHGLLLRKTPVLQFLYYLAQIGIAMSPLSNNSLFLNYHRNPLPEYLARGLLISLSSDDPLQFHFTKEPLMEEYSIATQVWKLSQTDMCELARNSVLMSGFEHELKRFWAGPNYTREGVAGNDIKRTNVPNIRVAYRYESLVEELKNIFSHVDPPADHKSRSVGLQSPGVCSPQPSKTTACQTEQQTNGQTTQQTENGVDHQHRVNGVK</sequence>
<comment type="cofactor">
    <cofactor evidence="1">
        <name>Zn(2+)</name>
        <dbReference type="ChEBI" id="CHEBI:29105"/>
    </cofactor>
</comment>
<dbReference type="Gene3D" id="3.20.20.140">
    <property type="entry name" value="Metal-dependent hydrolases"/>
    <property type="match status" value="1"/>
</dbReference>
<name>A0A8B7P5T3_HYAAZ</name>
<dbReference type="EC" id="3.5.4.6" evidence="4"/>
<reference evidence="10" key="1">
    <citation type="submission" date="2025-08" db="UniProtKB">
        <authorList>
            <consortium name="RefSeq"/>
        </authorList>
    </citation>
    <scope>IDENTIFICATION</scope>
</reference>
<dbReference type="GO" id="GO:0005829">
    <property type="term" value="C:cytosol"/>
    <property type="evidence" value="ECO:0007669"/>
    <property type="project" value="TreeGrafter"/>
</dbReference>